<dbReference type="RefSeq" id="WP_120066557.1">
    <property type="nucleotide sequence ID" value="NZ_QZWH01000060.1"/>
</dbReference>
<evidence type="ECO:0000313" key="6">
    <source>
        <dbReference type="EMBL" id="RJT18069.1"/>
    </source>
</evidence>
<proteinExistence type="inferred from homology"/>
<dbReference type="EMBL" id="QZWH01000060">
    <property type="protein sequence ID" value="RJT18069.1"/>
    <property type="molecule type" value="Genomic_DNA"/>
</dbReference>
<name>A0A3A5JJP3_9ENTR</name>
<gene>
    <name evidence="6" type="ORF">D6029_20680</name>
</gene>
<evidence type="ECO:0000256" key="1">
    <source>
        <dbReference type="ARBA" id="ARBA00010874"/>
    </source>
</evidence>
<organism evidence="6 7">
    <name type="scientific">Buttiauxella izardii</name>
    <dbReference type="NCBI Taxonomy" id="82991"/>
    <lineage>
        <taxon>Bacteria</taxon>
        <taxon>Pseudomonadati</taxon>
        <taxon>Pseudomonadota</taxon>
        <taxon>Gammaproteobacteria</taxon>
        <taxon>Enterobacterales</taxon>
        <taxon>Enterobacteriaceae</taxon>
        <taxon>Buttiauxella</taxon>
    </lineage>
</organism>
<evidence type="ECO:0000256" key="3">
    <source>
        <dbReference type="ARBA" id="ARBA00022729"/>
    </source>
</evidence>
<accession>A0A3A5JJP3</accession>
<dbReference type="Pfam" id="PF17089">
    <property type="entry name" value="YjbT"/>
    <property type="match status" value="1"/>
</dbReference>
<dbReference type="AlphaFoldDB" id="A0A3A5JJP3"/>
<evidence type="ECO:0000313" key="7">
    <source>
        <dbReference type="Proteomes" id="UP000276295"/>
    </source>
</evidence>
<keyword evidence="3 5" id="KW-0732">Signal</keyword>
<keyword evidence="7" id="KW-1185">Reference proteome</keyword>
<dbReference type="OrthoDB" id="6570609at2"/>
<evidence type="ECO:0000256" key="4">
    <source>
        <dbReference type="SAM" id="MobiDB-lite"/>
    </source>
</evidence>
<dbReference type="InterPro" id="IPR031382">
    <property type="entry name" value="YjbT"/>
</dbReference>
<comment type="similarity">
    <text evidence="1">Belongs to the YjbT family.</text>
</comment>
<protein>
    <recommendedName>
        <fullName evidence="2">Uncharacterized protein YjbT</fullName>
    </recommendedName>
</protein>
<evidence type="ECO:0000256" key="2">
    <source>
        <dbReference type="ARBA" id="ARBA00017455"/>
    </source>
</evidence>
<dbReference type="Proteomes" id="UP000276295">
    <property type="component" value="Unassembled WGS sequence"/>
</dbReference>
<feature type="region of interest" description="Disordered" evidence="4">
    <location>
        <begin position="63"/>
        <end position="82"/>
    </location>
</feature>
<evidence type="ECO:0000256" key="5">
    <source>
        <dbReference type="SAM" id="SignalP"/>
    </source>
</evidence>
<feature type="chain" id="PRO_5017356507" description="Uncharacterized protein YjbT" evidence="5">
    <location>
        <begin position="20"/>
        <end position="82"/>
    </location>
</feature>
<feature type="signal peptide" evidence="5">
    <location>
        <begin position="1"/>
        <end position="19"/>
    </location>
</feature>
<reference evidence="6 7" key="1">
    <citation type="submission" date="2018-09" db="EMBL/GenBank/DDBJ databases">
        <title>Draft genome sequence of Buttiauxella izardii CCUG 35510T.</title>
        <authorList>
            <person name="Salva-Serra F."/>
            <person name="Marathe N."/>
            <person name="Moore E."/>
            <person name="Stadler-Svensson L."/>
            <person name="Engstrom-Jakobsson H."/>
        </authorList>
    </citation>
    <scope>NUCLEOTIDE SEQUENCE [LARGE SCALE GENOMIC DNA]</scope>
    <source>
        <strain evidence="6 7">CCUG 35510</strain>
    </source>
</reference>
<sequence>MRLYFATVLIYIIAVPAFSQSLSPTVRSSDELADPNVGMHAQSAEPPAIKIMKTDRVTKCYDVSPTERQPGLNCIPDGSTGR</sequence>
<comment type="caution">
    <text evidence="6">The sequence shown here is derived from an EMBL/GenBank/DDBJ whole genome shotgun (WGS) entry which is preliminary data.</text>
</comment>